<keyword evidence="1" id="KW-1133">Transmembrane helix</keyword>
<keyword evidence="1" id="KW-0812">Transmembrane</keyword>
<feature type="transmembrane region" description="Helical" evidence="1">
    <location>
        <begin position="79"/>
        <end position="99"/>
    </location>
</feature>
<name>A0ABN6K4F5_9ACTO</name>
<organism evidence="2 3">
    <name type="scientific">Actinomyces capricornis</name>
    <dbReference type="NCBI Taxonomy" id="2755559"/>
    <lineage>
        <taxon>Bacteria</taxon>
        <taxon>Bacillati</taxon>
        <taxon>Actinomycetota</taxon>
        <taxon>Actinomycetes</taxon>
        <taxon>Actinomycetales</taxon>
        <taxon>Actinomycetaceae</taxon>
        <taxon>Actinomyces</taxon>
    </lineage>
</organism>
<gene>
    <name evidence="2" type="ORF">MANAM107_03860</name>
</gene>
<accession>A0ABN6K4F5</accession>
<feature type="transmembrane region" description="Helical" evidence="1">
    <location>
        <begin position="105"/>
        <end position="127"/>
    </location>
</feature>
<reference evidence="2 3" key="1">
    <citation type="submission" date="2021-08" db="EMBL/GenBank/DDBJ databases">
        <title>Whole genome sequence of novel Actinomyces species strain MAS-1.</title>
        <authorList>
            <person name="Saito M."/>
            <person name="Kuwahara N."/>
            <person name="Takizawa T."/>
            <person name="Gotouda H."/>
            <person name="Ochiai T."/>
        </authorList>
    </citation>
    <scope>NUCLEOTIDE SEQUENCE [LARGE SCALE GENOMIC DNA]</scope>
    <source>
        <strain evidence="2 3">MAS-1</strain>
    </source>
</reference>
<evidence type="ECO:0000313" key="2">
    <source>
        <dbReference type="EMBL" id="BDA63552.1"/>
    </source>
</evidence>
<dbReference type="Proteomes" id="UP000824496">
    <property type="component" value="Chromosome"/>
</dbReference>
<protein>
    <recommendedName>
        <fullName evidence="4">DUF2157 domain-containing protein</fullName>
    </recommendedName>
</protein>
<proteinExistence type="predicted"/>
<evidence type="ECO:0000256" key="1">
    <source>
        <dbReference type="SAM" id="Phobius"/>
    </source>
</evidence>
<feature type="transmembrane region" description="Helical" evidence="1">
    <location>
        <begin position="165"/>
        <end position="184"/>
    </location>
</feature>
<feature type="transmembrane region" description="Helical" evidence="1">
    <location>
        <begin position="139"/>
        <end position="159"/>
    </location>
</feature>
<dbReference type="EMBL" id="AP025017">
    <property type="protein sequence ID" value="BDA63552.1"/>
    <property type="molecule type" value="Genomic_DNA"/>
</dbReference>
<keyword evidence="3" id="KW-1185">Reference proteome</keyword>
<evidence type="ECO:0000313" key="3">
    <source>
        <dbReference type="Proteomes" id="UP000824496"/>
    </source>
</evidence>
<evidence type="ECO:0008006" key="4">
    <source>
        <dbReference type="Google" id="ProtNLM"/>
    </source>
</evidence>
<sequence length="189" mass="20495">MAAMGFFAVANAVAIVIASSASRTRQAEEAVNEVEEEDPFLPPALSAQELGAAQAQALLVRAERLGASTRSRASVVPSLFLLALGCLCSMLIVALHLVTLADERLVWLPLSVSMPWLATLLIAFGAFHRSAKAGFSTRWLQVMAIWGVLWLLVMLGMTMLWRGELWFSLAAIGAITVVTTWGAWREARQ</sequence>
<keyword evidence="1" id="KW-0472">Membrane</keyword>